<dbReference type="EMBL" id="JAWSTH010000015">
    <property type="protein sequence ID" value="MDW5594330.1"/>
    <property type="molecule type" value="Genomic_DNA"/>
</dbReference>
<dbReference type="GO" id="GO:0016787">
    <property type="term" value="F:hydrolase activity"/>
    <property type="evidence" value="ECO:0007669"/>
    <property type="project" value="UniProtKB-KW"/>
</dbReference>
<evidence type="ECO:0000259" key="2">
    <source>
        <dbReference type="Pfam" id="PF00561"/>
    </source>
</evidence>
<dbReference type="SUPFAM" id="SSF53474">
    <property type="entry name" value="alpha/beta-Hydrolases"/>
    <property type="match status" value="1"/>
</dbReference>
<dbReference type="Gene3D" id="3.40.50.1820">
    <property type="entry name" value="alpha/beta hydrolase"/>
    <property type="match status" value="1"/>
</dbReference>
<keyword evidence="1 3" id="KW-0378">Hydrolase</keyword>
<keyword evidence="4" id="KW-1185">Reference proteome</keyword>
<dbReference type="InterPro" id="IPR029058">
    <property type="entry name" value="AB_hydrolase_fold"/>
</dbReference>
<comment type="caution">
    <text evidence="3">The sequence shown here is derived from an EMBL/GenBank/DDBJ whole genome shotgun (WGS) entry which is preliminary data.</text>
</comment>
<dbReference type="InterPro" id="IPR000639">
    <property type="entry name" value="Epox_hydrolase-like"/>
</dbReference>
<dbReference type="PRINTS" id="PR00412">
    <property type="entry name" value="EPOXHYDRLASE"/>
</dbReference>
<dbReference type="RefSeq" id="WP_318596601.1">
    <property type="nucleotide sequence ID" value="NZ_JAWSTH010000015.1"/>
</dbReference>
<organism evidence="3 4">
    <name type="scientific">Conexibacter stalactiti</name>
    <dbReference type="NCBI Taxonomy" id="1940611"/>
    <lineage>
        <taxon>Bacteria</taxon>
        <taxon>Bacillati</taxon>
        <taxon>Actinomycetota</taxon>
        <taxon>Thermoleophilia</taxon>
        <taxon>Solirubrobacterales</taxon>
        <taxon>Conexibacteraceae</taxon>
        <taxon>Conexibacter</taxon>
    </lineage>
</organism>
<evidence type="ECO:0000256" key="1">
    <source>
        <dbReference type="ARBA" id="ARBA00022801"/>
    </source>
</evidence>
<evidence type="ECO:0000313" key="3">
    <source>
        <dbReference type="EMBL" id="MDW5594330.1"/>
    </source>
</evidence>
<accession>A0ABU4HM59</accession>
<reference evidence="4" key="1">
    <citation type="submission" date="2023-07" db="EMBL/GenBank/DDBJ databases">
        <title>Conexibacter stalactiti sp. nov., isolated from stalactites in a lava cave and emended description of the genus Conexibacter.</title>
        <authorList>
            <person name="Lee S.D."/>
        </authorList>
    </citation>
    <scope>NUCLEOTIDE SEQUENCE [LARGE SCALE GENOMIC DNA]</scope>
    <source>
        <strain evidence="4">KCTC 39840</strain>
    </source>
</reference>
<feature type="domain" description="AB hydrolase-1" evidence="2">
    <location>
        <begin position="34"/>
        <end position="278"/>
    </location>
</feature>
<dbReference type="PANTHER" id="PTHR43329">
    <property type="entry name" value="EPOXIDE HYDROLASE"/>
    <property type="match status" value="1"/>
</dbReference>
<gene>
    <name evidence="3" type="ORF">R7226_08285</name>
</gene>
<protein>
    <submittedName>
        <fullName evidence="3">Alpha/beta fold hydrolase</fullName>
    </submittedName>
</protein>
<evidence type="ECO:0000313" key="4">
    <source>
        <dbReference type="Proteomes" id="UP001284601"/>
    </source>
</evidence>
<sequence length="292" mass="33051">MSLPLPQVEGIEHRDVHVRGIRLHVAEGGPRDAPPILLLHGWPQHWWMWRDILTELGRDHRVIAPDLRGLGWSDAPRRGYVKQEMADDNIALLDALGLDRVDLIGHDWGAFTGFLICLTAPERINHFLGCSIPHLWGPAERPSLKRLSALWYQAALAAPGLGQGLMRQGEFTKKVLISARSHGRYSDYELEQFVAVLKQPEHALASAQYYRSFLLHELKPLASGGFHDRPLSTPTRLLWGRKDPILQGARDDEHRGYAPNLEIEWVADTGHFLPEERPELVVQRARELFATG</sequence>
<reference evidence="3 4" key="2">
    <citation type="submission" date="2023-10" db="EMBL/GenBank/DDBJ databases">
        <authorList>
            <person name="Han X.F."/>
        </authorList>
    </citation>
    <scope>NUCLEOTIDE SEQUENCE [LARGE SCALE GENOMIC DNA]</scope>
    <source>
        <strain evidence="3 4">KCTC 39840</strain>
    </source>
</reference>
<proteinExistence type="predicted"/>
<name>A0ABU4HM59_9ACTN</name>
<dbReference type="Proteomes" id="UP001284601">
    <property type="component" value="Unassembled WGS sequence"/>
</dbReference>
<dbReference type="Pfam" id="PF00561">
    <property type="entry name" value="Abhydrolase_1"/>
    <property type="match status" value="1"/>
</dbReference>
<dbReference type="InterPro" id="IPR000073">
    <property type="entry name" value="AB_hydrolase_1"/>
</dbReference>